<evidence type="ECO:0000313" key="2">
    <source>
        <dbReference type="EMBL" id="KAA6402004.1"/>
    </source>
</evidence>
<evidence type="ECO:0000256" key="1">
    <source>
        <dbReference type="SAM" id="MobiDB-lite"/>
    </source>
</evidence>
<evidence type="ECO:0000313" key="3">
    <source>
        <dbReference type="Proteomes" id="UP000324800"/>
    </source>
</evidence>
<dbReference type="AlphaFoldDB" id="A0A5J4X461"/>
<feature type="compositionally biased region" description="Basic and acidic residues" evidence="1">
    <location>
        <begin position="1"/>
        <end position="17"/>
    </location>
</feature>
<proteinExistence type="predicted"/>
<feature type="compositionally biased region" description="Basic and acidic residues" evidence="1">
    <location>
        <begin position="77"/>
        <end position="86"/>
    </location>
</feature>
<accession>A0A5J4X461</accession>
<feature type="region of interest" description="Disordered" evidence="1">
    <location>
        <begin position="1"/>
        <end position="22"/>
    </location>
</feature>
<name>A0A5J4X461_9EUKA</name>
<dbReference type="Proteomes" id="UP000324800">
    <property type="component" value="Unassembled WGS sequence"/>
</dbReference>
<organism evidence="2 3">
    <name type="scientific">Streblomastix strix</name>
    <dbReference type="NCBI Taxonomy" id="222440"/>
    <lineage>
        <taxon>Eukaryota</taxon>
        <taxon>Metamonada</taxon>
        <taxon>Preaxostyla</taxon>
        <taxon>Oxymonadida</taxon>
        <taxon>Streblomastigidae</taxon>
        <taxon>Streblomastix</taxon>
    </lineage>
</organism>
<protein>
    <submittedName>
        <fullName evidence="2">Uncharacterized protein</fullName>
    </submittedName>
</protein>
<feature type="region of interest" description="Disordered" evidence="1">
    <location>
        <begin position="38"/>
        <end position="86"/>
    </location>
</feature>
<gene>
    <name evidence="2" type="ORF">EZS28_002474</name>
</gene>
<comment type="caution">
    <text evidence="2">The sequence shown here is derived from an EMBL/GenBank/DDBJ whole genome shotgun (WGS) entry which is preliminary data.</text>
</comment>
<reference evidence="2 3" key="1">
    <citation type="submission" date="2019-03" db="EMBL/GenBank/DDBJ databases">
        <title>Single cell metagenomics reveals metabolic interactions within the superorganism composed of flagellate Streblomastix strix and complex community of Bacteroidetes bacteria on its surface.</title>
        <authorList>
            <person name="Treitli S.C."/>
            <person name="Kolisko M."/>
            <person name="Husnik F."/>
            <person name="Keeling P."/>
            <person name="Hampl V."/>
        </authorList>
    </citation>
    <scope>NUCLEOTIDE SEQUENCE [LARGE SCALE GENOMIC DNA]</scope>
    <source>
        <strain evidence="2">ST1C</strain>
    </source>
</reference>
<dbReference type="EMBL" id="SNRW01000299">
    <property type="protein sequence ID" value="KAA6402004.1"/>
    <property type="molecule type" value="Genomic_DNA"/>
</dbReference>
<sequence>MEEKPEPLELDSARIKEGNQQQPQIIFMLNEVVRTSKDVDDLTDTSEEGRKHRKKVLRRERKRKLRKRKRARRKRKRDEDERRRILDERRRLKAEQQKEKICIII</sequence>
<feature type="compositionally biased region" description="Basic residues" evidence="1">
    <location>
        <begin position="51"/>
        <end position="76"/>
    </location>
</feature>